<dbReference type="AlphaFoldDB" id="A0A2R5HGJ3"/>
<evidence type="ECO:0000256" key="3">
    <source>
        <dbReference type="ARBA" id="ARBA00022692"/>
    </source>
</evidence>
<dbReference type="RefSeq" id="WP_109245945.1">
    <property type="nucleotide sequence ID" value="NZ_BFFO01000006.1"/>
</dbReference>
<keyword evidence="3 6" id="KW-0812">Transmembrane</keyword>
<reference evidence="7 8" key="1">
    <citation type="journal article" date="2018" name="Genome Announc.">
        <title>Draft Genome Sequence of Lactococcus sp. Strain NtB2 (JCM 32569), Isolated from the Gut of the Higher Termite Nasutitermes takasagoensis.</title>
        <authorList>
            <person name="Noda S."/>
            <person name="Aihara C."/>
            <person name="Yuki M."/>
            <person name="Ohkuma M."/>
        </authorList>
    </citation>
    <scope>NUCLEOTIDE SEQUENCE [LARGE SCALE GENOMIC DNA]</scope>
    <source>
        <strain evidence="7 8">NtB2</strain>
    </source>
</reference>
<dbReference type="Proteomes" id="UP000245021">
    <property type="component" value="Unassembled WGS sequence"/>
</dbReference>
<feature type="transmembrane region" description="Helical" evidence="6">
    <location>
        <begin position="180"/>
        <end position="200"/>
    </location>
</feature>
<dbReference type="GO" id="GO:0005886">
    <property type="term" value="C:plasma membrane"/>
    <property type="evidence" value="ECO:0007669"/>
    <property type="project" value="UniProtKB-SubCell"/>
</dbReference>
<evidence type="ECO:0000256" key="4">
    <source>
        <dbReference type="ARBA" id="ARBA00022989"/>
    </source>
</evidence>
<gene>
    <name evidence="7" type="primary">rbn</name>
    <name evidence="7" type="ORF">NtB2_01113</name>
</gene>
<dbReference type="OrthoDB" id="9775903at2"/>
<keyword evidence="8" id="KW-1185">Reference proteome</keyword>
<dbReference type="Pfam" id="PF03631">
    <property type="entry name" value="Virul_fac_BrkB"/>
    <property type="match status" value="1"/>
</dbReference>
<evidence type="ECO:0000256" key="6">
    <source>
        <dbReference type="SAM" id="Phobius"/>
    </source>
</evidence>
<dbReference type="PANTHER" id="PTHR30213:SF0">
    <property type="entry name" value="UPF0761 MEMBRANE PROTEIN YIHY"/>
    <property type="match status" value="1"/>
</dbReference>
<feature type="transmembrane region" description="Helical" evidence="6">
    <location>
        <begin position="93"/>
        <end position="112"/>
    </location>
</feature>
<evidence type="ECO:0000256" key="5">
    <source>
        <dbReference type="ARBA" id="ARBA00023136"/>
    </source>
</evidence>
<feature type="transmembrane region" description="Helical" evidence="6">
    <location>
        <begin position="133"/>
        <end position="160"/>
    </location>
</feature>
<sequence>MKEKFSKAFIVEVFNQFLSFFKSSEMSLSSIAVAYYLMLSLFPFLLIVGNALPFFHLNVDQILQALSESMPHQIYEAISGPGRSLLSNPNTSLLWVSIIVGLWTFSRALASLQMAMNKAYGVLDHRDFIVSRVIGIVSGFGILIFLYIAVLLSTFGQQILAELHSRFPFNDQLYYTLHNMTLPAVGLATFLSLALLYFLLPNVRIHKIRYIMPGTIFTTFVLVFLTNIIALYATRALNEVRDFKVAGSLVVFTLMIWFIFIARVLILGAILNAVYLQIKAKNIETRRGEVIEFIKVIRNKEKNQTD</sequence>
<evidence type="ECO:0000256" key="1">
    <source>
        <dbReference type="ARBA" id="ARBA00004651"/>
    </source>
</evidence>
<comment type="subcellular location">
    <subcellularLocation>
        <location evidence="1">Cell membrane</location>
        <topology evidence="1">Multi-pass membrane protein</topology>
    </subcellularLocation>
</comment>
<keyword evidence="5 6" id="KW-0472">Membrane</keyword>
<keyword evidence="4 6" id="KW-1133">Transmembrane helix</keyword>
<feature type="transmembrane region" description="Helical" evidence="6">
    <location>
        <begin position="254"/>
        <end position="276"/>
    </location>
</feature>
<dbReference type="EMBL" id="BFFO01000006">
    <property type="protein sequence ID" value="GBG96976.1"/>
    <property type="molecule type" value="Genomic_DNA"/>
</dbReference>
<dbReference type="InterPro" id="IPR017039">
    <property type="entry name" value="Virul_fac_BrkB"/>
</dbReference>
<dbReference type="PANTHER" id="PTHR30213">
    <property type="entry name" value="INNER MEMBRANE PROTEIN YHJD"/>
    <property type="match status" value="1"/>
</dbReference>
<evidence type="ECO:0000256" key="2">
    <source>
        <dbReference type="ARBA" id="ARBA00022475"/>
    </source>
</evidence>
<name>A0A2R5HGJ3_9LACT</name>
<comment type="caution">
    <text evidence="7">The sequence shown here is derived from an EMBL/GenBank/DDBJ whole genome shotgun (WGS) entry which is preliminary data.</text>
</comment>
<accession>A0A2R5HGJ3</accession>
<evidence type="ECO:0000313" key="8">
    <source>
        <dbReference type="Proteomes" id="UP000245021"/>
    </source>
</evidence>
<dbReference type="PIRSF" id="PIRSF035875">
    <property type="entry name" value="RNase_BN"/>
    <property type="match status" value="1"/>
</dbReference>
<feature type="transmembrane region" description="Helical" evidence="6">
    <location>
        <begin position="212"/>
        <end position="234"/>
    </location>
</feature>
<proteinExistence type="predicted"/>
<keyword evidence="2" id="KW-1003">Cell membrane</keyword>
<evidence type="ECO:0000313" key="7">
    <source>
        <dbReference type="EMBL" id="GBG96976.1"/>
    </source>
</evidence>
<feature type="transmembrane region" description="Helical" evidence="6">
    <location>
        <begin position="33"/>
        <end position="55"/>
    </location>
</feature>
<organism evidence="7 8">
    <name type="scientific">Lactococcus termiticola</name>
    <dbReference type="NCBI Taxonomy" id="2169526"/>
    <lineage>
        <taxon>Bacteria</taxon>
        <taxon>Bacillati</taxon>
        <taxon>Bacillota</taxon>
        <taxon>Bacilli</taxon>
        <taxon>Lactobacillales</taxon>
        <taxon>Streptococcaceae</taxon>
        <taxon>Lactococcus</taxon>
    </lineage>
</organism>
<protein>
    <submittedName>
        <fullName evidence="7">Ribonuclease BN</fullName>
    </submittedName>
</protein>